<dbReference type="Proteomes" id="UP000198668">
    <property type="component" value="Unassembled WGS sequence"/>
</dbReference>
<organism evidence="1 2">
    <name type="scientific">Pisciglobus halotolerans</name>
    <dbReference type="NCBI Taxonomy" id="745365"/>
    <lineage>
        <taxon>Bacteria</taxon>
        <taxon>Bacillati</taxon>
        <taxon>Bacillota</taxon>
        <taxon>Bacilli</taxon>
        <taxon>Lactobacillales</taxon>
        <taxon>Carnobacteriaceae</taxon>
    </lineage>
</organism>
<dbReference type="RefSeq" id="WP_047392154.1">
    <property type="nucleotide sequence ID" value="NZ_FOQE01000009.1"/>
</dbReference>
<name>A0A1I3BRT8_9LACT</name>
<dbReference type="OrthoDB" id="2168536at2"/>
<evidence type="ECO:0008006" key="3">
    <source>
        <dbReference type="Google" id="ProtNLM"/>
    </source>
</evidence>
<dbReference type="InterPro" id="IPR021351">
    <property type="entry name" value="DUF2969"/>
</dbReference>
<protein>
    <recommendedName>
        <fullName evidence="3">DUF2969 domain-containing protein</fullName>
    </recommendedName>
</protein>
<sequence>MAKGNKKNNVEIKETANNTADFVELEVVINKNKIGLIQQEGNKPVTLVTRDGKVANAASIDDAMNQLIMDYNLHYM</sequence>
<dbReference type="Pfam" id="PF11184">
    <property type="entry name" value="DUF2969"/>
    <property type="match status" value="1"/>
</dbReference>
<accession>A0A1I3BRT8</accession>
<dbReference type="AlphaFoldDB" id="A0A1I3BRT8"/>
<gene>
    <name evidence="1" type="ORF">SAMN04489868_1094</name>
</gene>
<keyword evidence="2" id="KW-1185">Reference proteome</keyword>
<evidence type="ECO:0000313" key="1">
    <source>
        <dbReference type="EMBL" id="SFH65007.1"/>
    </source>
</evidence>
<reference evidence="1 2" key="1">
    <citation type="submission" date="2016-10" db="EMBL/GenBank/DDBJ databases">
        <authorList>
            <person name="de Groot N.N."/>
        </authorList>
    </citation>
    <scope>NUCLEOTIDE SEQUENCE [LARGE SCALE GENOMIC DNA]</scope>
    <source>
        <strain evidence="1 2">DSM 27630</strain>
    </source>
</reference>
<proteinExistence type="predicted"/>
<evidence type="ECO:0000313" key="2">
    <source>
        <dbReference type="Proteomes" id="UP000198668"/>
    </source>
</evidence>
<dbReference type="EMBL" id="FOQE01000009">
    <property type="protein sequence ID" value="SFH65007.1"/>
    <property type="molecule type" value="Genomic_DNA"/>
</dbReference>